<keyword evidence="3" id="KW-0326">Glycosidase</keyword>
<sequence>MRRVPKGFLWGASTSGHQVEGGNVSSDWWRFEGSGMLPERGGDAVDHYHRYPEDMRLLADAGLNAYRFGIEWARIEPEPGQVVPHPFGPPRAERQTP</sequence>
<protein>
    <submittedName>
        <fullName evidence="5">Family 1 glycosylhydrolase</fullName>
    </submittedName>
</protein>
<comment type="similarity">
    <text evidence="1 4">Belongs to the glycosyl hydrolase 1 family.</text>
</comment>
<dbReference type="InterPro" id="IPR001360">
    <property type="entry name" value="Glyco_hydro_1"/>
</dbReference>
<dbReference type="Proteomes" id="UP001602119">
    <property type="component" value="Unassembled WGS sequence"/>
</dbReference>
<proteinExistence type="inferred from homology"/>
<organism evidence="5 6">
    <name type="scientific">Microtetraspora fusca</name>
    <dbReference type="NCBI Taxonomy" id="1997"/>
    <lineage>
        <taxon>Bacteria</taxon>
        <taxon>Bacillati</taxon>
        <taxon>Actinomycetota</taxon>
        <taxon>Actinomycetes</taxon>
        <taxon>Streptosporangiales</taxon>
        <taxon>Streptosporangiaceae</taxon>
        <taxon>Microtetraspora</taxon>
    </lineage>
</organism>
<evidence type="ECO:0000256" key="2">
    <source>
        <dbReference type="ARBA" id="ARBA00022801"/>
    </source>
</evidence>
<evidence type="ECO:0000256" key="3">
    <source>
        <dbReference type="ARBA" id="ARBA00023295"/>
    </source>
</evidence>
<dbReference type="PROSITE" id="PS00653">
    <property type="entry name" value="GLYCOSYL_HYDROL_F1_2"/>
    <property type="match status" value="1"/>
</dbReference>
<dbReference type="InterPro" id="IPR033132">
    <property type="entry name" value="GH_1_N_CS"/>
</dbReference>
<keyword evidence="6" id="KW-1185">Reference proteome</keyword>
<dbReference type="PANTHER" id="PTHR10353:SF36">
    <property type="entry name" value="LP05116P"/>
    <property type="match status" value="1"/>
</dbReference>
<evidence type="ECO:0000256" key="1">
    <source>
        <dbReference type="ARBA" id="ARBA00010838"/>
    </source>
</evidence>
<evidence type="ECO:0000256" key="4">
    <source>
        <dbReference type="RuleBase" id="RU003690"/>
    </source>
</evidence>
<evidence type="ECO:0000313" key="6">
    <source>
        <dbReference type="Proteomes" id="UP001602119"/>
    </source>
</evidence>
<dbReference type="Gene3D" id="3.20.20.80">
    <property type="entry name" value="Glycosidases"/>
    <property type="match status" value="1"/>
</dbReference>
<dbReference type="RefSeq" id="WP_387340247.1">
    <property type="nucleotide sequence ID" value="NZ_JBIAXI010000001.1"/>
</dbReference>
<comment type="caution">
    <text evidence="5">The sequence shown here is derived from an EMBL/GenBank/DDBJ whole genome shotgun (WGS) entry which is preliminary data.</text>
</comment>
<dbReference type="EMBL" id="JBIAXI010000001">
    <property type="protein sequence ID" value="MFF4771642.1"/>
    <property type="molecule type" value="Genomic_DNA"/>
</dbReference>
<reference evidence="5 6" key="1">
    <citation type="submission" date="2024-10" db="EMBL/GenBank/DDBJ databases">
        <title>The Natural Products Discovery Center: Release of the First 8490 Sequenced Strains for Exploring Actinobacteria Biosynthetic Diversity.</title>
        <authorList>
            <person name="Kalkreuter E."/>
            <person name="Kautsar S.A."/>
            <person name="Yang D."/>
            <person name="Bader C.D."/>
            <person name="Teijaro C.N."/>
            <person name="Fluegel L."/>
            <person name="Davis C.M."/>
            <person name="Simpson J.R."/>
            <person name="Lauterbach L."/>
            <person name="Steele A.D."/>
            <person name="Gui C."/>
            <person name="Meng S."/>
            <person name="Li G."/>
            <person name="Viehrig K."/>
            <person name="Ye F."/>
            <person name="Su P."/>
            <person name="Kiefer A.F."/>
            <person name="Nichols A."/>
            <person name="Cepeda A.J."/>
            <person name="Yan W."/>
            <person name="Fan B."/>
            <person name="Jiang Y."/>
            <person name="Adhikari A."/>
            <person name="Zheng C.-J."/>
            <person name="Schuster L."/>
            <person name="Cowan T.M."/>
            <person name="Smanski M.J."/>
            <person name="Chevrette M.G."/>
            <person name="De Carvalho L.P.S."/>
            <person name="Shen B."/>
        </authorList>
    </citation>
    <scope>NUCLEOTIDE SEQUENCE [LARGE SCALE GENOMIC DNA]</scope>
    <source>
        <strain evidence="5 6">NPDC001281</strain>
    </source>
</reference>
<evidence type="ECO:0000313" key="5">
    <source>
        <dbReference type="EMBL" id="MFF4771642.1"/>
    </source>
</evidence>
<dbReference type="PANTHER" id="PTHR10353">
    <property type="entry name" value="GLYCOSYL HYDROLASE"/>
    <property type="match status" value="1"/>
</dbReference>
<accession>A0ABW6UX59</accession>
<keyword evidence="2" id="KW-0378">Hydrolase</keyword>
<name>A0ABW6UX59_MICFU</name>
<dbReference type="SUPFAM" id="SSF51445">
    <property type="entry name" value="(Trans)glycosidases"/>
    <property type="match status" value="1"/>
</dbReference>
<dbReference type="InterPro" id="IPR017853">
    <property type="entry name" value="GH"/>
</dbReference>
<dbReference type="Pfam" id="PF00232">
    <property type="entry name" value="Glyco_hydro_1"/>
    <property type="match status" value="1"/>
</dbReference>
<gene>
    <name evidence="5" type="ORF">ACFY05_02150</name>
</gene>